<comment type="caution">
    <text evidence="1">The sequence shown here is derived from an EMBL/GenBank/DDBJ whole genome shotgun (WGS) entry which is preliminary data.</text>
</comment>
<keyword evidence="2" id="KW-1185">Reference proteome</keyword>
<dbReference type="Proteomes" id="UP001156664">
    <property type="component" value="Unassembled WGS sequence"/>
</dbReference>
<reference evidence="2" key="1">
    <citation type="journal article" date="2019" name="Int. J. Syst. Evol. Microbiol.">
        <title>The Global Catalogue of Microorganisms (GCM) 10K type strain sequencing project: providing services to taxonomists for standard genome sequencing and annotation.</title>
        <authorList>
            <consortium name="The Broad Institute Genomics Platform"/>
            <consortium name="The Broad Institute Genome Sequencing Center for Infectious Disease"/>
            <person name="Wu L."/>
            <person name="Ma J."/>
        </authorList>
    </citation>
    <scope>NUCLEOTIDE SEQUENCE [LARGE SCALE GENOMIC DNA]</scope>
    <source>
        <strain evidence="2">NBRC 105857</strain>
    </source>
</reference>
<gene>
    <name evidence="1" type="ORF">GCM10007875_05050</name>
</gene>
<proteinExistence type="predicted"/>
<evidence type="ECO:0000313" key="1">
    <source>
        <dbReference type="EMBL" id="GLR25417.1"/>
    </source>
</evidence>
<organism evidence="1 2">
    <name type="scientific">Limnobacter litoralis</name>
    <dbReference type="NCBI Taxonomy" id="481366"/>
    <lineage>
        <taxon>Bacteria</taxon>
        <taxon>Pseudomonadati</taxon>
        <taxon>Pseudomonadota</taxon>
        <taxon>Betaproteobacteria</taxon>
        <taxon>Burkholderiales</taxon>
        <taxon>Burkholderiaceae</taxon>
        <taxon>Limnobacter</taxon>
    </lineage>
</organism>
<dbReference type="PANTHER" id="PTHR43737">
    <property type="entry name" value="BLL7424 PROTEIN"/>
    <property type="match status" value="1"/>
</dbReference>
<dbReference type="PANTHER" id="PTHR43737:SF1">
    <property type="entry name" value="DUF1501 DOMAIN-CONTAINING PROTEIN"/>
    <property type="match status" value="1"/>
</dbReference>
<sequence length="514" mass="56906">MNFSLTRQSITAEDAARFLQQAQFSSTPAEIDRVQKMGFEPWLNGQINRPPEQSGWDWLVAQGFNQDTSGGFKAANSMIWFQLIGQDDQVRKRVALALSEFFVVSAKGLGGVPKPKSFAVAAWWDLLNEQAFGNFRTLLERVTLSFPMGKYLSTLNNQRANPKTGRAPDENYAREVMQLFTIGLVQLNLDGTPRLDASGNTVDTYSQDDITNLSRVFTGWHADLAGEQLPENPARFKNPMQFAPRRHSPEDVQFLGLHIPAGTDGELALEMALDHLFEHPNTGPFFCRQMIQRLVTSNPSPAYVKRVAQKFNNNGQGVRGDLAAVFKAILLDREARQYDPHNPTHGKIREPMVCFVQWAKTFNAQPENGAWNIPNLDRPLGQSPFTAASVFNFFRPDYALKSASQPVRPFYAPEMEITNESTTASYANFMQAVASGRMKQLKPDYSGLLALANQPGALVEQLNTLLCAGQLSAESAEVIAGAVKDSESGPKGPAAKVATAVFLVMISPDYRVQR</sequence>
<name>A0ABQ5YPN8_9BURK</name>
<evidence type="ECO:0008006" key="3">
    <source>
        <dbReference type="Google" id="ProtNLM"/>
    </source>
</evidence>
<dbReference type="EMBL" id="BSOJ01000006">
    <property type="protein sequence ID" value="GLR25417.1"/>
    <property type="molecule type" value="Genomic_DNA"/>
</dbReference>
<dbReference type="Pfam" id="PF08811">
    <property type="entry name" value="DUF1800"/>
    <property type="match status" value="1"/>
</dbReference>
<protein>
    <recommendedName>
        <fullName evidence="3">DUF1800 domain-containing protein</fullName>
    </recommendedName>
</protein>
<accession>A0ABQ5YPN8</accession>
<dbReference type="RefSeq" id="WP_284279765.1">
    <property type="nucleotide sequence ID" value="NZ_BSOJ01000006.1"/>
</dbReference>
<dbReference type="InterPro" id="IPR014917">
    <property type="entry name" value="DUF1800"/>
</dbReference>
<evidence type="ECO:0000313" key="2">
    <source>
        <dbReference type="Proteomes" id="UP001156664"/>
    </source>
</evidence>